<organism evidence="6 7">
    <name type="scientific">Christiangramia crocea</name>
    <dbReference type="NCBI Taxonomy" id="2904124"/>
    <lineage>
        <taxon>Bacteria</taxon>
        <taxon>Pseudomonadati</taxon>
        <taxon>Bacteroidota</taxon>
        <taxon>Flavobacteriia</taxon>
        <taxon>Flavobacteriales</taxon>
        <taxon>Flavobacteriaceae</taxon>
        <taxon>Christiangramia</taxon>
    </lineage>
</organism>
<dbReference type="Proteomes" id="UP001139344">
    <property type="component" value="Unassembled WGS sequence"/>
</dbReference>
<keyword evidence="3" id="KW-0479">Metal-binding</keyword>
<keyword evidence="2" id="KW-0963">Cytoplasm</keyword>
<evidence type="ECO:0000256" key="4">
    <source>
        <dbReference type="ARBA" id="ARBA00023004"/>
    </source>
</evidence>
<reference evidence="6" key="1">
    <citation type="submission" date="2021-12" db="EMBL/GenBank/DDBJ databases">
        <title>Description of Gramella crocea sp. nov., a new bacterium isolated from activated sludge.</title>
        <authorList>
            <person name="Zhang X."/>
        </authorList>
    </citation>
    <scope>NUCLEOTIDE SEQUENCE</scope>
    <source>
        <strain evidence="6">YB25</strain>
    </source>
</reference>
<accession>A0A9X1UV77</accession>
<evidence type="ECO:0000313" key="6">
    <source>
        <dbReference type="EMBL" id="MCG9970910.1"/>
    </source>
</evidence>
<dbReference type="GO" id="GO:0046872">
    <property type="term" value="F:metal ion binding"/>
    <property type="evidence" value="ECO:0007669"/>
    <property type="project" value="UniProtKB-KW"/>
</dbReference>
<evidence type="ECO:0000313" key="7">
    <source>
        <dbReference type="Proteomes" id="UP001139344"/>
    </source>
</evidence>
<gene>
    <name evidence="6" type="primary">ric</name>
    <name evidence="6" type="ORF">LU635_04605</name>
</gene>
<evidence type="ECO:0000256" key="1">
    <source>
        <dbReference type="ARBA" id="ARBA00004496"/>
    </source>
</evidence>
<dbReference type="EMBL" id="JAJSON010000013">
    <property type="protein sequence ID" value="MCG9970910.1"/>
    <property type="molecule type" value="Genomic_DNA"/>
</dbReference>
<evidence type="ECO:0000256" key="2">
    <source>
        <dbReference type="ARBA" id="ARBA00022490"/>
    </source>
</evidence>
<comment type="subcellular location">
    <subcellularLocation>
        <location evidence="1">Cytoplasm</location>
    </subcellularLocation>
</comment>
<dbReference type="GO" id="GO:0005737">
    <property type="term" value="C:cytoplasm"/>
    <property type="evidence" value="ECO:0007669"/>
    <property type="project" value="UniProtKB-SubCell"/>
</dbReference>
<dbReference type="PANTHER" id="PTHR36438:SF1">
    <property type="entry name" value="IRON-SULFUR CLUSTER REPAIR PROTEIN YTFE"/>
    <property type="match status" value="1"/>
</dbReference>
<name>A0A9X1UV77_9FLAO</name>
<comment type="caution">
    <text evidence="6">The sequence shown here is derived from an EMBL/GenBank/DDBJ whole genome shotgun (WGS) entry which is preliminary data.</text>
</comment>
<dbReference type="NCBIfam" id="TIGR03652">
    <property type="entry name" value="FeS_repair_RIC"/>
    <property type="match status" value="1"/>
</dbReference>
<keyword evidence="7" id="KW-1185">Reference proteome</keyword>
<sequence length="239" mass="27307">MEFTPERTVADCVTENIKASHVFKKYGIDFCCGGGISIQKACEKNGLDYSLLAEDLKNVGNPTENEWDFSKLPLDELIDHIVSKHHTYVEANIPLLLQYSQKVARVHGGNNPELIKVEQLFQKVAGELAGHLKKEEMILFPFIKKMVQAEKDGIELNVPHFNTVENPIKMMEDEHEFAGDTFKEIARITNNYTPPAHACNTYRALFDKLVEFEEDLHQHIHLENNILHPGAMKLEKKIR</sequence>
<dbReference type="AlphaFoldDB" id="A0A9X1UV77"/>
<dbReference type="InterPro" id="IPR019903">
    <property type="entry name" value="RIC_family"/>
</dbReference>
<dbReference type="InterPro" id="IPR012312">
    <property type="entry name" value="Hemerythrin-like"/>
</dbReference>
<dbReference type="PANTHER" id="PTHR36438">
    <property type="entry name" value="IRON-SULFUR CLUSTER REPAIR PROTEIN YTFE"/>
    <property type="match status" value="1"/>
</dbReference>
<feature type="domain" description="Hemerythrin-like" evidence="5">
    <location>
        <begin position="79"/>
        <end position="229"/>
    </location>
</feature>
<evidence type="ECO:0000259" key="5">
    <source>
        <dbReference type="Pfam" id="PF01814"/>
    </source>
</evidence>
<dbReference type="Pfam" id="PF01814">
    <property type="entry name" value="Hemerythrin"/>
    <property type="match status" value="1"/>
</dbReference>
<proteinExistence type="predicted"/>
<keyword evidence="4" id="KW-0408">Iron</keyword>
<dbReference type="RefSeq" id="WP_240096689.1">
    <property type="nucleotide sequence ID" value="NZ_JAJSON010000013.1"/>
</dbReference>
<dbReference type="Gene3D" id="1.10.3910.10">
    <property type="entry name" value="SP0561-like"/>
    <property type="match status" value="1"/>
</dbReference>
<dbReference type="InterPro" id="IPR038062">
    <property type="entry name" value="ScdA-like_N_sf"/>
</dbReference>
<dbReference type="Pfam" id="PF04405">
    <property type="entry name" value="ScdA_N"/>
    <property type="match status" value="1"/>
</dbReference>
<evidence type="ECO:0000256" key="3">
    <source>
        <dbReference type="ARBA" id="ARBA00022723"/>
    </source>
</evidence>
<dbReference type="Gene3D" id="1.20.120.520">
    <property type="entry name" value="nmb1532 protein domain like"/>
    <property type="match status" value="1"/>
</dbReference>
<protein>
    <submittedName>
        <fullName evidence="6">Iron-sulfur cluster repair di-iron protein</fullName>
    </submittedName>
</protein>